<keyword evidence="3" id="KW-0539">Nucleus</keyword>
<dbReference type="Proteomes" id="UP001608902">
    <property type="component" value="Unassembled WGS sequence"/>
</dbReference>
<dbReference type="PROSITE" id="PS50800">
    <property type="entry name" value="SAP"/>
    <property type="match status" value="1"/>
</dbReference>
<proteinExistence type="predicted"/>
<dbReference type="AlphaFoldDB" id="A0ABD6EIR4"/>
<reference evidence="6 7" key="1">
    <citation type="submission" date="2024-08" db="EMBL/GenBank/DDBJ databases">
        <title>Gnathostoma spinigerum genome.</title>
        <authorList>
            <person name="Gonzalez-Bertolin B."/>
            <person name="Monzon S."/>
            <person name="Zaballos A."/>
            <person name="Jimenez P."/>
            <person name="Dekumyoy P."/>
            <person name="Varona S."/>
            <person name="Cuesta I."/>
            <person name="Sumanam S."/>
            <person name="Adisakwattana P."/>
            <person name="Gasser R.B."/>
            <person name="Hernandez-Gonzalez A."/>
            <person name="Young N.D."/>
            <person name="Perteguer M.J."/>
        </authorList>
    </citation>
    <scope>NUCLEOTIDE SEQUENCE [LARGE SCALE GENOMIC DNA]</scope>
    <source>
        <strain evidence="6">AL3</strain>
        <tissue evidence="6">Liver</tissue>
    </source>
</reference>
<evidence type="ECO:0000313" key="6">
    <source>
        <dbReference type="EMBL" id="MFH4976858.1"/>
    </source>
</evidence>
<comment type="subcellular location">
    <subcellularLocation>
        <location evidence="1">Nucleus</location>
    </subcellularLocation>
</comment>
<dbReference type="GO" id="GO:0005634">
    <property type="term" value="C:nucleus"/>
    <property type="evidence" value="ECO:0007669"/>
    <property type="project" value="UniProtKB-SubCell"/>
</dbReference>
<evidence type="ECO:0000259" key="5">
    <source>
        <dbReference type="PROSITE" id="PS50800"/>
    </source>
</evidence>
<feature type="domain" description="SAP" evidence="5">
    <location>
        <begin position="14"/>
        <end position="48"/>
    </location>
</feature>
<name>A0ABD6EIR4_9BILA</name>
<feature type="region of interest" description="Disordered" evidence="4">
    <location>
        <begin position="54"/>
        <end position="75"/>
    </location>
</feature>
<keyword evidence="2" id="KW-0694">RNA-binding</keyword>
<dbReference type="SUPFAM" id="SSF68906">
    <property type="entry name" value="SAP domain"/>
    <property type="match status" value="1"/>
</dbReference>
<comment type="caution">
    <text evidence="6">The sequence shown here is derived from an EMBL/GenBank/DDBJ whole genome shotgun (WGS) entry which is preliminary data.</text>
</comment>
<dbReference type="SMART" id="SM00513">
    <property type="entry name" value="SAP"/>
    <property type="match status" value="1"/>
</dbReference>
<dbReference type="EMBL" id="JBGFUD010001870">
    <property type="protein sequence ID" value="MFH4976858.1"/>
    <property type="molecule type" value="Genomic_DNA"/>
</dbReference>
<evidence type="ECO:0000256" key="2">
    <source>
        <dbReference type="ARBA" id="ARBA00022884"/>
    </source>
</evidence>
<dbReference type="PANTHER" id="PTHR15683:SF8">
    <property type="entry name" value="SCAFFOLD ATTACHMENT FACTOR B, ISOFORM B"/>
    <property type="match status" value="1"/>
</dbReference>
<keyword evidence="7" id="KW-1185">Reference proteome</keyword>
<dbReference type="GO" id="GO:0003723">
    <property type="term" value="F:RNA binding"/>
    <property type="evidence" value="ECO:0007669"/>
    <property type="project" value="UniProtKB-KW"/>
</dbReference>
<sequence>MPDKLDLLVNGRPLSELKVVELKDELGKRGLSKIGNKTTLCDRMKGVLVEEAAAKAKSEQETRPTASPRKEDVVPPAANPIVAEYLAVQQAALEEARKNAGGWKQIHRKPV</sequence>
<dbReference type="Gene3D" id="1.10.720.30">
    <property type="entry name" value="SAP domain"/>
    <property type="match status" value="1"/>
</dbReference>
<feature type="compositionally biased region" description="Basic and acidic residues" evidence="4">
    <location>
        <begin position="54"/>
        <end position="73"/>
    </location>
</feature>
<dbReference type="Pfam" id="PF02037">
    <property type="entry name" value="SAP"/>
    <property type="match status" value="1"/>
</dbReference>
<dbReference type="InterPro" id="IPR003034">
    <property type="entry name" value="SAP_dom"/>
</dbReference>
<gene>
    <name evidence="6" type="ORF">AB6A40_003567</name>
</gene>
<dbReference type="InterPro" id="IPR036361">
    <property type="entry name" value="SAP_dom_sf"/>
</dbReference>
<evidence type="ECO:0000256" key="1">
    <source>
        <dbReference type="ARBA" id="ARBA00004123"/>
    </source>
</evidence>
<protein>
    <recommendedName>
        <fullName evidence="5">SAP domain-containing protein</fullName>
    </recommendedName>
</protein>
<evidence type="ECO:0000256" key="3">
    <source>
        <dbReference type="ARBA" id="ARBA00023242"/>
    </source>
</evidence>
<accession>A0ABD6EIR4</accession>
<dbReference type="InterPro" id="IPR051738">
    <property type="entry name" value="SAF_Modulators"/>
</dbReference>
<evidence type="ECO:0000256" key="4">
    <source>
        <dbReference type="SAM" id="MobiDB-lite"/>
    </source>
</evidence>
<evidence type="ECO:0000313" key="7">
    <source>
        <dbReference type="Proteomes" id="UP001608902"/>
    </source>
</evidence>
<organism evidence="6 7">
    <name type="scientific">Gnathostoma spinigerum</name>
    <dbReference type="NCBI Taxonomy" id="75299"/>
    <lineage>
        <taxon>Eukaryota</taxon>
        <taxon>Metazoa</taxon>
        <taxon>Ecdysozoa</taxon>
        <taxon>Nematoda</taxon>
        <taxon>Chromadorea</taxon>
        <taxon>Rhabditida</taxon>
        <taxon>Spirurina</taxon>
        <taxon>Gnathostomatomorpha</taxon>
        <taxon>Gnathostomatoidea</taxon>
        <taxon>Gnathostomatidae</taxon>
        <taxon>Gnathostoma</taxon>
    </lineage>
</organism>
<dbReference type="PANTHER" id="PTHR15683">
    <property type="entry name" value="SCAFFOLD ATTACHMENT FACTOR B-RELATED"/>
    <property type="match status" value="1"/>
</dbReference>